<dbReference type="EMBL" id="CAEZSM010000141">
    <property type="protein sequence ID" value="CAB4548609.1"/>
    <property type="molecule type" value="Genomic_DNA"/>
</dbReference>
<accession>A0A6J6CE73</accession>
<protein>
    <submittedName>
        <fullName evidence="1">Unannotated protein</fullName>
    </submittedName>
</protein>
<gene>
    <name evidence="1" type="ORF">UFOPK1438_00925</name>
</gene>
<reference evidence="1" key="1">
    <citation type="submission" date="2020-05" db="EMBL/GenBank/DDBJ databases">
        <authorList>
            <person name="Chiriac C."/>
            <person name="Salcher M."/>
            <person name="Ghai R."/>
            <person name="Kavagutti S V."/>
        </authorList>
    </citation>
    <scope>NUCLEOTIDE SEQUENCE</scope>
</reference>
<sequence>MIAVTVAVVTRRSVVGTAEAIAAPTDSLPRV</sequence>
<organism evidence="1">
    <name type="scientific">freshwater metagenome</name>
    <dbReference type="NCBI Taxonomy" id="449393"/>
    <lineage>
        <taxon>unclassified sequences</taxon>
        <taxon>metagenomes</taxon>
        <taxon>ecological metagenomes</taxon>
    </lineage>
</organism>
<dbReference type="AlphaFoldDB" id="A0A6J6CE73"/>
<name>A0A6J6CE73_9ZZZZ</name>
<evidence type="ECO:0000313" key="1">
    <source>
        <dbReference type="EMBL" id="CAB4548609.1"/>
    </source>
</evidence>
<proteinExistence type="predicted"/>